<dbReference type="PROSITE" id="PS51257">
    <property type="entry name" value="PROKAR_LIPOPROTEIN"/>
    <property type="match status" value="1"/>
</dbReference>
<dbReference type="RefSeq" id="WP_290234162.1">
    <property type="nucleotide sequence ID" value="NZ_JAUFPZ010000002.1"/>
</dbReference>
<organism evidence="1 2">
    <name type="scientific">Zunongwangia endophytica</name>
    <dbReference type="NCBI Taxonomy" id="1808945"/>
    <lineage>
        <taxon>Bacteria</taxon>
        <taxon>Pseudomonadati</taxon>
        <taxon>Bacteroidota</taxon>
        <taxon>Flavobacteriia</taxon>
        <taxon>Flavobacteriales</taxon>
        <taxon>Flavobacteriaceae</taxon>
        <taxon>Zunongwangia</taxon>
    </lineage>
</organism>
<protein>
    <submittedName>
        <fullName evidence="1">Uncharacterized protein</fullName>
    </submittedName>
</protein>
<sequence length="56" mass="6010">MKIILYFFAALIFSCSGDLDQSEEESPVGHEPVQEEAFAFPNAEGFGKNATGGRGV</sequence>
<accession>A0ABV8H5R5</accession>
<gene>
    <name evidence="1" type="ORF">ACFOS1_08495</name>
</gene>
<evidence type="ECO:0000313" key="2">
    <source>
        <dbReference type="Proteomes" id="UP001595793"/>
    </source>
</evidence>
<proteinExistence type="predicted"/>
<comment type="caution">
    <text evidence="1">The sequence shown here is derived from an EMBL/GenBank/DDBJ whole genome shotgun (WGS) entry which is preliminary data.</text>
</comment>
<name>A0ABV8H5R5_9FLAO</name>
<evidence type="ECO:0000313" key="1">
    <source>
        <dbReference type="EMBL" id="MFC4027440.1"/>
    </source>
</evidence>
<keyword evidence="2" id="KW-1185">Reference proteome</keyword>
<dbReference type="EMBL" id="JBHSAS010000006">
    <property type="protein sequence ID" value="MFC4027440.1"/>
    <property type="molecule type" value="Genomic_DNA"/>
</dbReference>
<dbReference type="Proteomes" id="UP001595793">
    <property type="component" value="Unassembled WGS sequence"/>
</dbReference>
<reference evidence="2" key="1">
    <citation type="journal article" date="2019" name="Int. J. Syst. Evol. Microbiol.">
        <title>The Global Catalogue of Microorganisms (GCM) 10K type strain sequencing project: providing services to taxonomists for standard genome sequencing and annotation.</title>
        <authorList>
            <consortium name="The Broad Institute Genomics Platform"/>
            <consortium name="The Broad Institute Genome Sequencing Center for Infectious Disease"/>
            <person name="Wu L."/>
            <person name="Ma J."/>
        </authorList>
    </citation>
    <scope>NUCLEOTIDE SEQUENCE [LARGE SCALE GENOMIC DNA]</scope>
    <source>
        <strain evidence="2">CECT 9128</strain>
    </source>
</reference>